<reference evidence="2 3" key="1">
    <citation type="journal article" date="2012" name="New Phytol.">
        <title>Insight into trade-off between wood decay and parasitism from the genome of a fungal forest pathogen.</title>
        <authorList>
            <person name="Olson A."/>
            <person name="Aerts A."/>
            <person name="Asiegbu F."/>
            <person name="Belbahri L."/>
            <person name="Bouzid O."/>
            <person name="Broberg A."/>
            <person name="Canback B."/>
            <person name="Coutinho P.M."/>
            <person name="Cullen D."/>
            <person name="Dalman K."/>
            <person name="Deflorio G."/>
            <person name="van Diepen L.T."/>
            <person name="Dunand C."/>
            <person name="Duplessis S."/>
            <person name="Durling M."/>
            <person name="Gonthier P."/>
            <person name="Grimwood J."/>
            <person name="Fossdal C.G."/>
            <person name="Hansson D."/>
            <person name="Henrissat B."/>
            <person name="Hietala A."/>
            <person name="Himmelstrand K."/>
            <person name="Hoffmeister D."/>
            <person name="Hogberg N."/>
            <person name="James T.Y."/>
            <person name="Karlsson M."/>
            <person name="Kohler A."/>
            <person name="Kues U."/>
            <person name="Lee Y.H."/>
            <person name="Lin Y.C."/>
            <person name="Lind M."/>
            <person name="Lindquist E."/>
            <person name="Lombard V."/>
            <person name="Lucas S."/>
            <person name="Lunden K."/>
            <person name="Morin E."/>
            <person name="Murat C."/>
            <person name="Park J."/>
            <person name="Raffaello T."/>
            <person name="Rouze P."/>
            <person name="Salamov A."/>
            <person name="Schmutz J."/>
            <person name="Solheim H."/>
            <person name="Stahlberg J."/>
            <person name="Velez H."/>
            <person name="de Vries R.P."/>
            <person name="Wiebenga A."/>
            <person name="Woodward S."/>
            <person name="Yakovlev I."/>
            <person name="Garbelotto M."/>
            <person name="Martin F."/>
            <person name="Grigoriev I.V."/>
            <person name="Stenlid J."/>
        </authorList>
    </citation>
    <scope>NUCLEOTIDE SEQUENCE [LARGE SCALE GENOMIC DNA]</scope>
    <source>
        <strain evidence="2 3">TC 32-1</strain>
    </source>
</reference>
<dbReference type="KEGG" id="hir:HETIRDRAFT_234416"/>
<feature type="non-terminal residue" evidence="2">
    <location>
        <position position="55"/>
    </location>
</feature>
<feature type="non-terminal residue" evidence="2">
    <location>
        <position position="1"/>
    </location>
</feature>
<dbReference type="Proteomes" id="UP000030671">
    <property type="component" value="Unassembled WGS sequence"/>
</dbReference>
<dbReference type="HOGENOM" id="CLU_3037929_0_0_1"/>
<dbReference type="AlphaFoldDB" id="W4K2Q4"/>
<evidence type="ECO:0000313" key="3">
    <source>
        <dbReference type="Proteomes" id="UP000030671"/>
    </source>
</evidence>
<evidence type="ECO:0000256" key="1">
    <source>
        <dbReference type="SAM" id="MobiDB-lite"/>
    </source>
</evidence>
<dbReference type="GeneID" id="20668741"/>
<dbReference type="EMBL" id="KI925460">
    <property type="protein sequence ID" value="ETW80014.1"/>
    <property type="molecule type" value="Genomic_DNA"/>
</dbReference>
<organism evidence="2 3">
    <name type="scientific">Heterobasidion irregulare (strain TC 32-1)</name>
    <dbReference type="NCBI Taxonomy" id="747525"/>
    <lineage>
        <taxon>Eukaryota</taxon>
        <taxon>Fungi</taxon>
        <taxon>Dikarya</taxon>
        <taxon>Basidiomycota</taxon>
        <taxon>Agaricomycotina</taxon>
        <taxon>Agaricomycetes</taxon>
        <taxon>Russulales</taxon>
        <taxon>Bondarzewiaceae</taxon>
        <taxon>Heterobasidion</taxon>
        <taxon>Heterobasidion annosum species complex</taxon>
    </lineage>
</organism>
<proteinExistence type="predicted"/>
<sequence length="55" mass="5834">TTSPAIPRLPSDVADDFSSPGSQTTSAASAIFHVHSIPPEILTCIFLWLITLNPV</sequence>
<feature type="region of interest" description="Disordered" evidence="1">
    <location>
        <begin position="1"/>
        <end position="24"/>
    </location>
</feature>
<dbReference type="OrthoDB" id="3172239at2759"/>
<gene>
    <name evidence="2" type="ORF">HETIRDRAFT_234416</name>
</gene>
<evidence type="ECO:0000313" key="2">
    <source>
        <dbReference type="EMBL" id="ETW80014.1"/>
    </source>
</evidence>
<protein>
    <submittedName>
        <fullName evidence="2">Uncharacterized protein</fullName>
    </submittedName>
</protein>
<keyword evidence="3" id="KW-1185">Reference proteome</keyword>
<name>W4K2Q4_HETIT</name>
<dbReference type="RefSeq" id="XP_009548539.1">
    <property type="nucleotide sequence ID" value="XM_009550244.1"/>
</dbReference>
<dbReference type="InParanoid" id="W4K2Q4"/>
<accession>W4K2Q4</accession>